<comment type="caution">
    <text evidence="3">The sequence shown here is derived from an EMBL/GenBank/DDBJ whole genome shotgun (WGS) entry which is preliminary data.</text>
</comment>
<dbReference type="AlphaFoldDB" id="A0AAW7X652"/>
<evidence type="ECO:0000313" key="4">
    <source>
        <dbReference type="Proteomes" id="UP001169760"/>
    </source>
</evidence>
<keyword evidence="2" id="KW-1133">Transmembrane helix</keyword>
<proteinExistence type="predicted"/>
<feature type="compositionally biased region" description="Acidic residues" evidence="1">
    <location>
        <begin position="235"/>
        <end position="244"/>
    </location>
</feature>
<evidence type="ECO:0000256" key="2">
    <source>
        <dbReference type="SAM" id="Phobius"/>
    </source>
</evidence>
<name>A0AAW7X652_9GAMM</name>
<gene>
    <name evidence="3" type="ORF">Q4521_10340</name>
</gene>
<protein>
    <submittedName>
        <fullName evidence="3">Uncharacterized protein</fullName>
    </submittedName>
</protein>
<dbReference type="RefSeq" id="WP_303492749.1">
    <property type="nucleotide sequence ID" value="NZ_JAUOPB010000007.1"/>
</dbReference>
<feature type="region of interest" description="Disordered" evidence="1">
    <location>
        <begin position="225"/>
        <end position="244"/>
    </location>
</feature>
<sequence>MSSIQVISTIIVLLAGLVCYAFISQTLRIKKEQRERLMAMLKRRNNTFKFMLNGFPKGFLPKELTLLVQRSLIETCEQLTKLDSSNPTYQQDLQVVSGQMTETQRQSGPQPQKRLDNQQQVKEVKMCLEELYRFIHNQQQKNLLPKNQADAFSAQIKQLVLQITVDSYVLRGVAAQQSEKYKLAYHYYDLAIKLLVREGKAGANDERIAELKALLPPLAVKMAEEEGTTPLSEQEMAEQTEMDNEWDKFGEKEDFWKKKHAYD</sequence>
<feature type="transmembrane region" description="Helical" evidence="2">
    <location>
        <begin position="6"/>
        <end position="27"/>
    </location>
</feature>
<reference evidence="3" key="1">
    <citation type="submission" date="2023-07" db="EMBL/GenBank/DDBJ databases">
        <title>Genome content predicts the carbon catabolic preferences of heterotrophic bacteria.</title>
        <authorList>
            <person name="Gralka M."/>
        </authorList>
    </citation>
    <scope>NUCLEOTIDE SEQUENCE</scope>
    <source>
        <strain evidence="3">I3M17_2</strain>
    </source>
</reference>
<evidence type="ECO:0000256" key="1">
    <source>
        <dbReference type="SAM" id="MobiDB-lite"/>
    </source>
</evidence>
<organism evidence="3 4">
    <name type="scientific">Saccharophagus degradans</name>
    <dbReference type="NCBI Taxonomy" id="86304"/>
    <lineage>
        <taxon>Bacteria</taxon>
        <taxon>Pseudomonadati</taxon>
        <taxon>Pseudomonadota</taxon>
        <taxon>Gammaproteobacteria</taxon>
        <taxon>Cellvibrionales</taxon>
        <taxon>Cellvibrionaceae</taxon>
        <taxon>Saccharophagus</taxon>
    </lineage>
</organism>
<accession>A0AAW7X652</accession>
<evidence type="ECO:0000313" key="3">
    <source>
        <dbReference type="EMBL" id="MDO6422874.1"/>
    </source>
</evidence>
<keyword evidence="2" id="KW-0472">Membrane</keyword>
<dbReference type="Proteomes" id="UP001169760">
    <property type="component" value="Unassembled WGS sequence"/>
</dbReference>
<keyword evidence="2" id="KW-0812">Transmembrane</keyword>
<dbReference type="EMBL" id="JAUOPB010000007">
    <property type="protein sequence ID" value="MDO6422874.1"/>
    <property type="molecule type" value="Genomic_DNA"/>
</dbReference>